<dbReference type="GO" id="GO:0005886">
    <property type="term" value="C:plasma membrane"/>
    <property type="evidence" value="ECO:0007669"/>
    <property type="project" value="UniProtKB-SubCell"/>
</dbReference>
<evidence type="ECO:0000259" key="11">
    <source>
        <dbReference type="Pfam" id="PF00999"/>
    </source>
</evidence>
<keyword evidence="13" id="KW-1185">Reference proteome</keyword>
<accession>A0A2T3HLE1</accession>
<feature type="transmembrane region" description="Helical" evidence="10">
    <location>
        <begin position="382"/>
        <end position="406"/>
    </location>
</feature>
<evidence type="ECO:0000256" key="2">
    <source>
        <dbReference type="ARBA" id="ARBA00022448"/>
    </source>
</evidence>
<keyword evidence="8 10" id="KW-0472">Membrane</keyword>
<keyword evidence="2 10" id="KW-0813">Transport</keyword>
<comment type="caution">
    <text evidence="12">The sequence shown here is derived from an EMBL/GenBank/DDBJ whole genome shotgun (WGS) entry which is preliminary data.</text>
</comment>
<dbReference type="InterPro" id="IPR004705">
    <property type="entry name" value="Cation/H_exchanger_CPA1_bac"/>
</dbReference>
<keyword evidence="3 10" id="KW-1003">Cell membrane</keyword>
<comment type="function">
    <text evidence="10">Na(+)/H(+) antiporter that extrudes sodium in exchange for external protons.</text>
</comment>
<evidence type="ECO:0000256" key="1">
    <source>
        <dbReference type="ARBA" id="ARBA00004651"/>
    </source>
</evidence>
<dbReference type="Gene3D" id="6.10.140.1330">
    <property type="match status" value="1"/>
</dbReference>
<keyword evidence="5 10" id="KW-1133">Transmembrane helix</keyword>
<feature type="transmembrane region" description="Helical" evidence="10">
    <location>
        <begin position="183"/>
        <end position="204"/>
    </location>
</feature>
<evidence type="ECO:0000256" key="10">
    <source>
        <dbReference type="RuleBase" id="RU366002"/>
    </source>
</evidence>
<organism evidence="12 13">
    <name type="scientific">Pedobacter yulinensis</name>
    <dbReference type="NCBI Taxonomy" id="2126353"/>
    <lineage>
        <taxon>Bacteria</taxon>
        <taxon>Pseudomonadati</taxon>
        <taxon>Bacteroidota</taxon>
        <taxon>Sphingobacteriia</taxon>
        <taxon>Sphingobacteriales</taxon>
        <taxon>Sphingobacteriaceae</taxon>
        <taxon>Pedobacter</taxon>
    </lineage>
</organism>
<reference evidence="12 13" key="1">
    <citation type="submission" date="2018-03" db="EMBL/GenBank/DDBJ databases">
        <authorList>
            <person name="Keele B.F."/>
        </authorList>
    </citation>
    <scope>NUCLEOTIDE SEQUENCE [LARGE SCALE GENOMIC DNA]</scope>
    <source>
        <strain evidence="12 13">YL28-9</strain>
    </source>
</reference>
<feature type="transmembrane region" description="Helical" evidence="10">
    <location>
        <begin position="6"/>
        <end position="22"/>
    </location>
</feature>
<feature type="transmembrane region" description="Helical" evidence="10">
    <location>
        <begin position="267"/>
        <end position="286"/>
    </location>
</feature>
<comment type="subcellular location">
    <subcellularLocation>
        <location evidence="1 10">Cell membrane</location>
        <topology evidence="1 10">Multi-pass membrane protein</topology>
    </subcellularLocation>
</comment>
<feature type="transmembrane region" description="Helical" evidence="10">
    <location>
        <begin position="55"/>
        <end position="72"/>
    </location>
</feature>
<dbReference type="Pfam" id="PF00999">
    <property type="entry name" value="Na_H_Exchanger"/>
    <property type="match status" value="1"/>
</dbReference>
<dbReference type="OrthoDB" id="9809206at2"/>
<dbReference type="EMBL" id="PYLS01000005">
    <property type="protein sequence ID" value="PST83278.1"/>
    <property type="molecule type" value="Genomic_DNA"/>
</dbReference>
<feature type="transmembrane region" description="Helical" evidence="10">
    <location>
        <begin position="306"/>
        <end position="328"/>
    </location>
</feature>
<keyword evidence="7 10" id="KW-0406">Ion transport</keyword>
<dbReference type="AlphaFoldDB" id="A0A2T3HLE1"/>
<evidence type="ECO:0000256" key="5">
    <source>
        <dbReference type="ARBA" id="ARBA00022989"/>
    </source>
</evidence>
<dbReference type="InterPro" id="IPR018422">
    <property type="entry name" value="Cation/H_exchanger_CPA1"/>
</dbReference>
<dbReference type="PANTHER" id="PTHR10110:SF86">
    <property type="entry name" value="SODIUM_HYDROGEN EXCHANGER 7"/>
    <property type="match status" value="1"/>
</dbReference>
<dbReference type="Proteomes" id="UP000240912">
    <property type="component" value="Unassembled WGS sequence"/>
</dbReference>
<feature type="transmembrane region" description="Helical" evidence="10">
    <location>
        <begin position="224"/>
        <end position="247"/>
    </location>
</feature>
<feature type="transmembrane region" description="Helical" evidence="10">
    <location>
        <begin position="156"/>
        <end position="176"/>
    </location>
</feature>
<evidence type="ECO:0000313" key="12">
    <source>
        <dbReference type="EMBL" id="PST83278.1"/>
    </source>
</evidence>
<dbReference type="InterPro" id="IPR006153">
    <property type="entry name" value="Cation/H_exchanger_TM"/>
</dbReference>
<comment type="similarity">
    <text evidence="10">Belongs to the monovalent cation:proton antiporter 1 (CPA1) transporter (TC 2.A.36) family.</text>
</comment>
<keyword evidence="4 10" id="KW-0812">Transmembrane</keyword>
<keyword evidence="9 10" id="KW-0739">Sodium transport</keyword>
<dbReference type="GO" id="GO:0015386">
    <property type="term" value="F:potassium:proton antiporter activity"/>
    <property type="evidence" value="ECO:0007669"/>
    <property type="project" value="TreeGrafter"/>
</dbReference>
<dbReference type="GO" id="GO:0098719">
    <property type="term" value="P:sodium ion import across plasma membrane"/>
    <property type="evidence" value="ECO:0007669"/>
    <property type="project" value="TreeGrafter"/>
</dbReference>
<evidence type="ECO:0000256" key="7">
    <source>
        <dbReference type="ARBA" id="ARBA00023065"/>
    </source>
</evidence>
<protein>
    <submittedName>
        <fullName evidence="12">Na+/H+ antiporter</fullName>
    </submittedName>
</protein>
<feature type="transmembrane region" description="Helical" evidence="10">
    <location>
        <begin position="29"/>
        <end position="49"/>
    </location>
</feature>
<evidence type="ECO:0000313" key="13">
    <source>
        <dbReference type="Proteomes" id="UP000240912"/>
    </source>
</evidence>
<dbReference type="NCBIfam" id="TIGR00831">
    <property type="entry name" value="a_cpa1"/>
    <property type="match status" value="1"/>
</dbReference>
<dbReference type="PANTHER" id="PTHR10110">
    <property type="entry name" value="SODIUM/HYDROGEN EXCHANGER"/>
    <property type="match status" value="1"/>
</dbReference>
<dbReference type="GO" id="GO:0051453">
    <property type="term" value="P:regulation of intracellular pH"/>
    <property type="evidence" value="ECO:0007669"/>
    <property type="project" value="TreeGrafter"/>
</dbReference>
<evidence type="ECO:0000256" key="9">
    <source>
        <dbReference type="ARBA" id="ARBA00023201"/>
    </source>
</evidence>
<feature type="domain" description="Cation/H+ exchanger transmembrane" evidence="11">
    <location>
        <begin position="15"/>
        <end position="406"/>
    </location>
</feature>
<gene>
    <name evidence="12" type="ORF">C7T94_11860</name>
</gene>
<keyword evidence="6 10" id="KW-0915">Sodium</keyword>
<feature type="transmembrane region" description="Helical" evidence="10">
    <location>
        <begin position="349"/>
        <end position="370"/>
    </location>
</feature>
<proteinExistence type="inferred from homology"/>
<name>A0A2T3HLE1_9SPHI</name>
<dbReference type="RefSeq" id="WP_107215538.1">
    <property type="nucleotide sequence ID" value="NZ_KZ686269.1"/>
</dbReference>
<feature type="transmembrane region" description="Helical" evidence="10">
    <location>
        <begin position="84"/>
        <end position="107"/>
    </location>
</feature>
<sequence>MHQNLLLILGLLFVVMLLVMLAQKIRIAYPIFLVLAGLGIGFIPGIPPLELDPELIFLVFLPPLLYEAAWYTSWKEFKKWSKGIIMLAFGLVFFTSFVVAHAAHAFIPGFTLALGFLLGGIISPPDAVAATTVLKGLKVPNRTITILEGESLVNDASSLIVFRFALAAILTGVFSMQQATGQFFMVSGMGVVVGLAGAHVMYVIHRFLPTSAAIDATLTVMTPYILFLSAEHFHYSGVMAVVSGGLFMSFRSHEIFRTGGTRVNMVAVWHTLVFVMNTLVFILIGLELPVIVRGMGDVSLIQAVKYGVFISLIAIAIRLLWVFATAHIPRLFSKKWRRLPSAGWKNPLIIGWAGMRGVVSLASALSIPLYMGNGEPFPHRDLIIFITFVVILITLVFQGLTLPAVIRLIKIGELDPVLPEHEQHAGIRLRLDTLALRHLDTRHASAYSNSLVKAYAEKLRREIEGHRQNLSSDEVCSSRASEREEFQQIMFDIHAQQRNELFKMKNEKTFTDEAIRKAEHLLDINDVRISESTV</sequence>
<dbReference type="GO" id="GO:0015385">
    <property type="term" value="F:sodium:proton antiporter activity"/>
    <property type="evidence" value="ECO:0007669"/>
    <property type="project" value="InterPro"/>
</dbReference>
<evidence type="ECO:0000256" key="6">
    <source>
        <dbReference type="ARBA" id="ARBA00023053"/>
    </source>
</evidence>
<evidence type="ECO:0000256" key="8">
    <source>
        <dbReference type="ARBA" id="ARBA00023136"/>
    </source>
</evidence>
<keyword evidence="10" id="KW-0050">Antiport</keyword>
<evidence type="ECO:0000256" key="4">
    <source>
        <dbReference type="ARBA" id="ARBA00022692"/>
    </source>
</evidence>
<evidence type="ECO:0000256" key="3">
    <source>
        <dbReference type="ARBA" id="ARBA00022475"/>
    </source>
</evidence>